<gene>
    <name evidence="2" type="ORF">SAMN04490185_3231</name>
</gene>
<reference evidence="2 3" key="1">
    <citation type="submission" date="2016-10" db="EMBL/GenBank/DDBJ databases">
        <authorList>
            <person name="de Groot N.N."/>
        </authorList>
    </citation>
    <scope>NUCLEOTIDE SEQUENCE [LARGE SCALE GENOMIC DNA]</scope>
    <source>
        <strain evidence="2 3">BS3655</strain>
    </source>
</reference>
<evidence type="ECO:0000313" key="3">
    <source>
        <dbReference type="Proteomes" id="UP000183114"/>
    </source>
</evidence>
<feature type="transmembrane region" description="Helical" evidence="1">
    <location>
        <begin position="6"/>
        <end position="28"/>
    </location>
</feature>
<keyword evidence="1" id="KW-0472">Membrane</keyword>
<dbReference type="RefSeq" id="WP_074875434.1">
    <property type="nucleotide sequence ID" value="NZ_FNTF01000002.1"/>
</dbReference>
<dbReference type="Proteomes" id="UP000183114">
    <property type="component" value="Unassembled WGS sequence"/>
</dbReference>
<organism evidence="2 3">
    <name type="scientific">Pseudomonas frederiksbergensis</name>
    <dbReference type="NCBI Taxonomy" id="104087"/>
    <lineage>
        <taxon>Bacteria</taxon>
        <taxon>Pseudomonadati</taxon>
        <taxon>Pseudomonadota</taxon>
        <taxon>Gammaproteobacteria</taxon>
        <taxon>Pseudomonadales</taxon>
        <taxon>Pseudomonadaceae</taxon>
        <taxon>Pseudomonas</taxon>
    </lineage>
</organism>
<sequence length="243" mass="27480">MDITSIPATVYVAFGVITAALLSGFFSFMNMVSSKENKVSEFRLAWIDGLRNEIAEYISAAQELVRVTNTFDAEKFHTPQEKNTLHIEWYKETRDAFSRAIENLTRIQLRLNADHISEDATTPESELMKAISKAREFSAKGDFESVLISCNEIRSKAAPILKSTWTLVKKGEIGYRRIRKYSLLTVTIGFYSVITFGIYVGASTYKTKLEKEQKQTLQMIEKVPNIPVSPAIHTPAQEPSIKQ</sequence>
<dbReference type="EMBL" id="FNTF01000002">
    <property type="protein sequence ID" value="SED31067.1"/>
    <property type="molecule type" value="Genomic_DNA"/>
</dbReference>
<accession>A0A1H4ZM59</accession>
<proteinExistence type="predicted"/>
<evidence type="ECO:0000256" key="1">
    <source>
        <dbReference type="SAM" id="Phobius"/>
    </source>
</evidence>
<protein>
    <submittedName>
        <fullName evidence="2">Uncharacterized protein</fullName>
    </submittedName>
</protein>
<keyword evidence="1" id="KW-0812">Transmembrane</keyword>
<evidence type="ECO:0000313" key="2">
    <source>
        <dbReference type="EMBL" id="SED31067.1"/>
    </source>
</evidence>
<dbReference type="AlphaFoldDB" id="A0A1H4ZM59"/>
<feature type="transmembrane region" description="Helical" evidence="1">
    <location>
        <begin position="181"/>
        <end position="202"/>
    </location>
</feature>
<name>A0A1H4ZM59_9PSED</name>
<keyword evidence="1" id="KW-1133">Transmembrane helix</keyword>